<accession>A0A6C0LK68</accession>
<reference evidence="2" key="1">
    <citation type="journal article" date="2020" name="Nature">
        <title>Giant virus diversity and host interactions through global metagenomics.</title>
        <authorList>
            <person name="Schulz F."/>
            <person name="Roux S."/>
            <person name="Paez-Espino D."/>
            <person name="Jungbluth S."/>
            <person name="Walsh D.A."/>
            <person name="Denef V.J."/>
            <person name="McMahon K.D."/>
            <person name="Konstantinidis K.T."/>
            <person name="Eloe-Fadrosh E.A."/>
            <person name="Kyrpides N.C."/>
            <person name="Woyke T."/>
        </authorList>
    </citation>
    <scope>NUCLEOTIDE SEQUENCE</scope>
    <source>
        <strain evidence="2">GVMAG-M-3300027892-73</strain>
    </source>
</reference>
<name>A0A6C0LK68_9ZZZZ</name>
<keyword evidence="1" id="KW-1133">Transmembrane helix</keyword>
<evidence type="ECO:0000313" key="2">
    <source>
        <dbReference type="EMBL" id="QHU30917.1"/>
    </source>
</evidence>
<keyword evidence="1" id="KW-0812">Transmembrane</keyword>
<protein>
    <submittedName>
        <fullName evidence="2">Uncharacterized protein</fullName>
    </submittedName>
</protein>
<proteinExistence type="predicted"/>
<sequence>MIFIIFLFLLSLKNILYVYMFKNKTICYVMSISFFVPFLVPFVIPLNALRVFLDNYKEYEAVFYEVSDFCLENHVLC</sequence>
<dbReference type="AlphaFoldDB" id="A0A6C0LK68"/>
<keyword evidence="1" id="KW-0472">Membrane</keyword>
<feature type="transmembrane region" description="Helical" evidence="1">
    <location>
        <begin position="30"/>
        <end position="49"/>
    </location>
</feature>
<organism evidence="2">
    <name type="scientific">viral metagenome</name>
    <dbReference type="NCBI Taxonomy" id="1070528"/>
    <lineage>
        <taxon>unclassified sequences</taxon>
        <taxon>metagenomes</taxon>
        <taxon>organismal metagenomes</taxon>
    </lineage>
</organism>
<evidence type="ECO:0000256" key="1">
    <source>
        <dbReference type="SAM" id="Phobius"/>
    </source>
</evidence>
<dbReference type="EMBL" id="MN740521">
    <property type="protein sequence ID" value="QHU30917.1"/>
    <property type="molecule type" value="Genomic_DNA"/>
</dbReference>